<dbReference type="HOGENOM" id="CLU_169081_0_0_6"/>
<dbReference type="Proteomes" id="UP000004710">
    <property type="component" value="Unassembled WGS sequence"/>
</dbReference>
<protein>
    <submittedName>
        <fullName evidence="2">Putative phage-related membrane protein</fullName>
    </submittedName>
</protein>
<reference evidence="2 3" key="1">
    <citation type="submission" date="2010-01" db="EMBL/GenBank/DDBJ databases">
        <title>The Genome Sequence of Escherichia coli M605.</title>
        <authorList>
            <consortium name="The Broad Institute Genome Sequencing Platform"/>
            <consortium name="The Broad Institute Genome Sequencing Center for Infectious Disease"/>
            <person name="Feldgarden M."/>
            <person name="Gordon D.M."/>
            <person name="Johnson J.R."/>
            <person name="Johnston B.D."/>
            <person name="Young S."/>
            <person name="Zeng Q."/>
            <person name="Koehrsen M."/>
            <person name="Alvarado L."/>
            <person name="Berlin A.M."/>
            <person name="Borenstein D."/>
            <person name="Chapman S.B."/>
            <person name="Chen Z."/>
            <person name="Engels R."/>
            <person name="Freedman E."/>
            <person name="Gellesch M."/>
            <person name="Goldberg J."/>
            <person name="Griggs A."/>
            <person name="Gujja S."/>
            <person name="Heilman E.R."/>
            <person name="Heiman D.I."/>
            <person name="Hepburn T.A."/>
            <person name="Howarth C."/>
            <person name="Jen D."/>
            <person name="Larson L."/>
            <person name="Lewis B."/>
            <person name="Mehta T."/>
            <person name="Park D."/>
            <person name="Pearson M."/>
            <person name="Richards J."/>
            <person name="Roberts A."/>
            <person name="Saif S."/>
            <person name="Shea T.D."/>
            <person name="Shenoy N."/>
            <person name="Sisk P."/>
            <person name="Stolte C."/>
            <person name="Sykes S.N."/>
            <person name="Walk T."/>
            <person name="White J."/>
            <person name="Yandava C."/>
            <person name="Haas B."/>
            <person name="Henn M.R."/>
            <person name="Nusbaum C."/>
            <person name="Birren B."/>
        </authorList>
    </citation>
    <scope>NUCLEOTIDE SEQUENCE [LARGE SCALE GENOMIC DNA]</scope>
    <source>
        <strain evidence="2 3">M605</strain>
    </source>
</reference>
<organism evidence="2 3">
    <name type="scientific">Escherichia coli M605</name>
    <dbReference type="NCBI Taxonomy" id="656417"/>
    <lineage>
        <taxon>Bacteria</taxon>
        <taxon>Pseudomonadati</taxon>
        <taxon>Pseudomonadota</taxon>
        <taxon>Gammaproteobacteria</taxon>
        <taxon>Enterobacterales</taxon>
        <taxon>Enterobacteriaceae</taxon>
        <taxon>Escherichia</taxon>
    </lineage>
</organism>
<evidence type="ECO:0000313" key="3">
    <source>
        <dbReference type="Proteomes" id="UP000004710"/>
    </source>
</evidence>
<dbReference type="EMBL" id="GL883961">
    <property type="protein sequence ID" value="EGI12628.1"/>
    <property type="molecule type" value="Genomic_DNA"/>
</dbReference>
<dbReference type="RefSeq" id="WP_000458390.1">
    <property type="nucleotide sequence ID" value="NZ_GL883961.1"/>
</dbReference>
<keyword evidence="1" id="KW-1133">Transmembrane helix</keyword>
<evidence type="ECO:0000256" key="1">
    <source>
        <dbReference type="SAM" id="Phobius"/>
    </source>
</evidence>
<gene>
    <name evidence="2" type="ORF">ECIG_05628</name>
</gene>
<sequence>MFAVLISAFNAVLAFVLRKVTVKFLLFGALYWLCTEIPSLIAAHFPDISSVQTLFDRMPDDVIYFANYFYVPQGVTAIISALFVRFFIRRIPFLGG</sequence>
<dbReference type="InterPro" id="IPR019670">
    <property type="entry name" value="DUF2523"/>
</dbReference>
<keyword evidence="1" id="KW-0472">Membrane</keyword>
<feature type="transmembrane region" description="Helical" evidence="1">
    <location>
        <begin position="65"/>
        <end position="88"/>
    </location>
</feature>
<dbReference type="AlphaFoldDB" id="F4T908"/>
<keyword evidence="1" id="KW-0812">Transmembrane</keyword>
<dbReference type="Pfam" id="PF10734">
    <property type="entry name" value="DUF2523"/>
    <property type="match status" value="1"/>
</dbReference>
<proteinExistence type="predicted"/>
<feature type="transmembrane region" description="Helical" evidence="1">
    <location>
        <begin position="24"/>
        <end position="45"/>
    </location>
</feature>
<evidence type="ECO:0000313" key="2">
    <source>
        <dbReference type="EMBL" id="EGI12628.1"/>
    </source>
</evidence>
<name>F4T908_ECOLX</name>
<accession>F4T908</accession>